<evidence type="ECO:0000313" key="1">
    <source>
        <dbReference type="EMBL" id="MFD2201207.1"/>
    </source>
</evidence>
<comment type="caution">
    <text evidence="1">The sequence shown here is derived from an EMBL/GenBank/DDBJ whole genome shotgun (WGS) entry which is preliminary data.</text>
</comment>
<evidence type="ECO:0000313" key="2">
    <source>
        <dbReference type="Proteomes" id="UP001597414"/>
    </source>
</evidence>
<dbReference type="RefSeq" id="WP_380801118.1">
    <property type="nucleotide sequence ID" value="NZ_JBHUIV010000010.1"/>
</dbReference>
<proteinExistence type="predicted"/>
<dbReference type="EMBL" id="JBHUIV010000010">
    <property type="protein sequence ID" value="MFD2201207.1"/>
    <property type="molecule type" value="Genomic_DNA"/>
</dbReference>
<gene>
    <name evidence="1" type="ORF">ACFSKV_06500</name>
</gene>
<name>A0ABW5B5M9_9BACT</name>
<dbReference type="Proteomes" id="UP001597414">
    <property type="component" value="Unassembled WGS sequence"/>
</dbReference>
<protein>
    <submittedName>
        <fullName evidence="1">Uncharacterized protein</fullName>
    </submittedName>
</protein>
<keyword evidence="2" id="KW-1185">Reference proteome</keyword>
<organism evidence="1 2">
    <name type="scientific">Shivajiella indica</name>
    <dbReference type="NCBI Taxonomy" id="872115"/>
    <lineage>
        <taxon>Bacteria</taxon>
        <taxon>Pseudomonadati</taxon>
        <taxon>Bacteroidota</taxon>
        <taxon>Cytophagia</taxon>
        <taxon>Cytophagales</taxon>
        <taxon>Cyclobacteriaceae</taxon>
        <taxon>Shivajiella</taxon>
    </lineage>
</organism>
<reference evidence="2" key="1">
    <citation type="journal article" date="2019" name="Int. J. Syst. Evol. Microbiol.">
        <title>The Global Catalogue of Microorganisms (GCM) 10K type strain sequencing project: providing services to taxonomists for standard genome sequencing and annotation.</title>
        <authorList>
            <consortium name="The Broad Institute Genomics Platform"/>
            <consortium name="The Broad Institute Genome Sequencing Center for Infectious Disease"/>
            <person name="Wu L."/>
            <person name="Ma J."/>
        </authorList>
    </citation>
    <scope>NUCLEOTIDE SEQUENCE [LARGE SCALE GENOMIC DNA]</scope>
    <source>
        <strain evidence="2">KCTC 19812</strain>
    </source>
</reference>
<sequence length="118" mass="13994">MQESWKFSIPNHLQSKELTDILQELLEKNTKEMGIFLSYYFKKEGAVTENVKLSSDPFFSEKLKGTFFVSFDLVHYNACLNIHEQAKDQLRLNFEFDNDITQLQMTGPYWPEREMDDI</sequence>
<accession>A0ABW5B5M9</accession>